<reference evidence="3 4" key="1">
    <citation type="submission" date="2019-02" db="EMBL/GenBank/DDBJ databases">
        <title>Deep-cultivation of Planctomycetes and their phenomic and genomic characterization uncovers novel biology.</title>
        <authorList>
            <person name="Wiegand S."/>
            <person name="Jogler M."/>
            <person name="Boedeker C."/>
            <person name="Pinto D."/>
            <person name="Vollmers J."/>
            <person name="Rivas-Marin E."/>
            <person name="Kohn T."/>
            <person name="Peeters S.H."/>
            <person name="Heuer A."/>
            <person name="Rast P."/>
            <person name="Oberbeckmann S."/>
            <person name="Bunk B."/>
            <person name="Jeske O."/>
            <person name="Meyerdierks A."/>
            <person name="Storesund J.E."/>
            <person name="Kallscheuer N."/>
            <person name="Luecker S."/>
            <person name="Lage O.M."/>
            <person name="Pohl T."/>
            <person name="Merkel B.J."/>
            <person name="Hornburger P."/>
            <person name="Mueller R.-W."/>
            <person name="Bruemmer F."/>
            <person name="Labrenz M."/>
            <person name="Spormann A.M."/>
            <person name="Op Den Camp H."/>
            <person name="Overmann J."/>
            <person name="Amann R."/>
            <person name="Jetten M.S.M."/>
            <person name="Mascher T."/>
            <person name="Medema M.H."/>
            <person name="Devos D.P."/>
            <person name="Kaster A.-K."/>
            <person name="Ovreas L."/>
            <person name="Rohde M."/>
            <person name="Galperin M.Y."/>
            <person name="Jogler C."/>
        </authorList>
    </citation>
    <scope>NUCLEOTIDE SEQUENCE [LARGE SCALE GENOMIC DNA]</scope>
    <source>
        <strain evidence="3 4">Pla144</strain>
    </source>
</reference>
<comment type="caution">
    <text evidence="3">The sequence shown here is derived from an EMBL/GenBank/DDBJ whole genome shotgun (WGS) entry which is preliminary data.</text>
</comment>
<dbReference type="PANTHER" id="PTHR31793:SF27">
    <property type="entry name" value="NOVEL THIOESTERASE SUPERFAMILY DOMAIN AND SAPOSIN A-TYPE DOMAIN CONTAINING PROTEIN (0610012H03RIK)"/>
    <property type="match status" value="1"/>
</dbReference>
<dbReference type="InterPro" id="IPR029069">
    <property type="entry name" value="HotDog_dom_sf"/>
</dbReference>
<dbReference type="GO" id="GO:0047617">
    <property type="term" value="F:fatty acyl-CoA hydrolase activity"/>
    <property type="evidence" value="ECO:0007669"/>
    <property type="project" value="TreeGrafter"/>
</dbReference>
<comment type="similarity">
    <text evidence="1">Belongs to the 4-hydroxybenzoyl-CoA thioesterase family.</text>
</comment>
<dbReference type="PIRSF" id="PIRSF003230">
    <property type="entry name" value="YbgC"/>
    <property type="match status" value="1"/>
</dbReference>
<evidence type="ECO:0000256" key="1">
    <source>
        <dbReference type="ARBA" id="ARBA00005953"/>
    </source>
</evidence>
<sequence>MAEPFRTQRLVEFHDTDMAGIMHFASFFQYMESAEHEFIRSLGLSVHSQIAGKTISFPRVAASCDFKSPVRCEEVLDIAILVTRLGSKSISYSFEMTSAGKEIAAGNITCVCCQVEPGEDITSVPIPAEIREKLQTYLA</sequence>
<evidence type="ECO:0000256" key="2">
    <source>
        <dbReference type="ARBA" id="ARBA00022801"/>
    </source>
</evidence>
<dbReference type="Gene3D" id="3.10.129.10">
    <property type="entry name" value="Hotdog Thioesterase"/>
    <property type="match status" value="1"/>
</dbReference>
<protein>
    <submittedName>
        <fullName evidence="3">1,4-dihydroxy-2-naphthoyl-CoA hydrolase</fullName>
        <ecNumber evidence="3">3.1.2.28</ecNumber>
    </submittedName>
</protein>
<dbReference type="RefSeq" id="WP_146452307.1">
    <property type="nucleotide sequence ID" value="NZ_SJPS01000006.1"/>
</dbReference>
<organism evidence="3 4">
    <name type="scientific">Bythopirellula polymerisocia</name>
    <dbReference type="NCBI Taxonomy" id="2528003"/>
    <lineage>
        <taxon>Bacteria</taxon>
        <taxon>Pseudomonadati</taxon>
        <taxon>Planctomycetota</taxon>
        <taxon>Planctomycetia</taxon>
        <taxon>Pirellulales</taxon>
        <taxon>Lacipirellulaceae</taxon>
        <taxon>Bythopirellula</taxon>
    </lineage>
</organism>
<evidence type="ECO:0000313" key="4">
    <source>
        <dbReference type="Proteomes" id="UP000318437"/>
    </source>
</evidence>
<dbReference type="InterPro" id="IPR050563">
    <property type="entry name" value="4-hydroxybenzoyl-CoA_TE"/>
</dbReference>
<dbReference type="PANTHER" id="PTHR31793">
    <property type="entry name" value="4-HYDROXYBENZOYL-COA THIOESTERASE FAMILY MEMBER"/>
    <property type="match status" value="1"/>
</dbReference>
<dbReference type="Proteomes" id="UP000318437">
    <property type="component" value="Unassembled WGS sequence"/>
</dbReference>
<accession>A0A5C6CIC1</accession>
<name>A0A5C6CIC1_9BACT</name>
<dbReference type="OrthoDB" id="9800856at2"/>
<dbReference type="SUPFAM" id="SSF54637">
    <property type="entry name" value="Thioesterase/thiol ester dehydrase-isomerase"/>
    <property type="match status" value="1"/>
</dbReference>
<dbReference type="AlphaFoldDB" id="A0A5C6CIC1"/>
<keyword evidence="2 3" id="KW-0378">Hydrolase</keyword>
<dbReference type="InterPro" id="IPR006684">
    <property type="entry name" value="YbgC/YbaW"/>
</dbReference>
<keyword evidence="4" id="KW-1185">Reference proteome</keyword>
<gene>
    <name evidence="3" type="ORF">Pla144_40110</name>
</gene>
<evidence type="ECO:0000313" key="3">
    <source>
        <dbReference type="EMBL" id="TWU23835.1"/>
    </source>
</evidence>
<dbReference type="Pfam" id="PF13279">
    <property type="entry name" value="4HBT_2"/>
    <property type="match status" value="1"/>
</dbReference>
<dbReference type="EC" id="3.1.2.28" evidence="3"/>
<dbReference type="CDD" id="cd00586">
    <property type="entry name" value="4HBT"/>
    <property type="match status" value="1"/>
</dbReference>
<proteinExistence type="inferred from homology"/>
<dbReference type="GO" id="GO:0061522">
    <property type="term" value="F:1,4-dihydroxy-2-naphthoyl-CoA thioesterase activity"/>
    <property type="evidence" value="ECO:0007669"/>
    <property type="project" value="UniProtKB-EC"/>
</dbReference>
<dbReference type="EMBL" id="SJPS01000006">
    <property type="protein sequence ID" value="TWU23835.1"/>
    <property type="molecule type" value="Genomic_DNA"/>
</dbReference>